<accession>A0A6J6BHY3</accession>
<name>A0A6J6BHY3_9ZZZZ</name>
<protein>
    <submittedName>
        <fullName evidence="1">Unannotated protein</fullName>
    </submittedName>
</protein>
<dbReference type="EMBL" id="CAEZSE010000130">
    <property type="protein sequence ID" value="CAB4538631.1"/>
    <property type="molecule type" value="Genomic_DNA"/>
</dbReference>
<evidence type="ECO:0000313" key="1">
    <source>
        <dbReference type="EMBL" id="CAB4538631.1"/>
    </source>
</evidence>
<proteinExistence type="predicted"/>
<organism evidence="1">
    <name type="scientific">freshwater metagenome</name>
    <dbReference type="NCBI Taxonomy" id="449393"/>
    <lineage>
        <taxon>unclassified sequences</taxon>
        <taxon>metagenomes</taxon>
        <taxon>ecological metagenomes</taxon>
    </lineage>
</organism>
<gene>
    <name evidence="1" type="ORF">UFOPK1353_00800</name>
</gene>
<dbReference type="AlphaFoldDB" id="A0A6J6BHY3"/>
<reference evidence="1" key="1">
    <citation type="submission" date="2020-05" db="EMBL/GenBank/DDBJ databases">
        <authorList>
            <person name="Chiriac C."/>
            <person name="Salcher M."/>
            <person name="Ghai R."/>
            <person name="Kavagutti S V."/>
        </authorList>
    </citation>
    <scope>NUCLEOTIDE SEQUENCE</scope>
</reference>
<sequence length="32" mass="3471">MPESDTILRAGDEVMVLITEDAELAIQKILVG</sequence>